<dbReference type="Ensembl" id="ENSNNAT00000013667.1">
    <property type="protein sequence ID" value="ENSNNAP00000013061.1"/>
    <property type="gene ID" value="ENSNNAG00000008779.1"/>
</dbReference>
<dbReference type="GO" id="GO:0009992">
    <property type="term" value="P:intracellular water homeostasis"/>
    <property type="evidence" value="ECO:0007669"/>
    <property type="project" value="Ensembl"/>
</dbReference>
<evidence type="ECO:0000256" key="2">
    <source>
        <dbReference type="ARBA" id="ARBA00022692"/>
    </source>
</evidence>
<dbReference type="InterPro" id="IPR023271">
    <property type="entry name" value="Aquaporin-like"/>
</dbReference>
<comment type="subcellular location">
    <subcellularLocation>
        <location evidence="1">Membrane</location>
        <topology evidence="1">Multi-pass membrane protein</topology>
    </subcellularLocation>
</comment>
<evidence type="ECO:0000256" key="3">
    <source>
        <dbReference type="ARBA" id="ARBA00022989"/>
    </source>
</evidence>
<dbReference type="GO" id="GO:0009986">
    <property type="term" value="C:cell surface"/>
    <property type="evidence" value="ECO:0007669"/>
    <property type="project" value="Ensembl"/>
</dbReference>
<feature type="transmembrane region" description="Helical" evidence="5">
    <location>
        <begin position="14"/>
        <end position="35"/>
    </location>
</feature>
<dbReference type="SUPFAM" id="SSF81338">
    <property type="entry name" value="Aquaporin-like"/>
    <property type="match status" value="1"/>
</dbReference>
<organism evidence="6 7">
    <name type="scientific">Naja naja</name>
    <name type="common">Indian cobra</name>
    <dbReference type="NCBI Taxonomy" id="35670"/>
    <lineage>
        <taxon>Eukaryota</taxon>
        <taxon>Metazoa</taxon>
        <taxon>Chordata</taxon>
        <taxon>Craniata</taxon>
        <taxon>Vertebrata</taxon>
        <taxon>Euteleostomi</taxon>
        <taxon>Lepidosauria</taxon>
        <taxon>Squamata</taxon>
        <taxon>Bifurcata</taxon>
        <taxon>Unidentata</taxon>
        <taxon>Episquamata</taxon>
        <taxon>Toxicofera</taxon>
        <taxon>Serpentes</taxon>
        <taxon>Colubroidea</taxon>
        <taxon>Elapidae</taxon>
        <taxon>Elapinae</taxon>
        <taxon>Naja</taxon>
    </lineage>
</organism>
<protein>
    <submittedName>
        <fullName evidence="6">Aquaporin 11</fullName>
    </submittedName>
</protein>
<dbReference type="PANTHER" id="PTHR21191:SF7">
    <property type="entry name" value="AQUAPORIN-11"/>
    <property type="match status" value="1"/>
</dbReference>
<feature type="transmembrane region" description="Helical" evidence="5">
    <location>
        <begin position="56"/>
        <end position="77"/>
    </location>
</feature>
<dbReference type="AlphaFoldDB" id="A0A8C7DXZ3"/>
<dbReference type="GO" id="GO:0051260">
    <property type="term" value="P:protein homooligomerization"/>
    <property type="evidence" value="ECO:0007669"/>
    <property type="project" value="Ensembl"/>
</dbReference>
<evidence type="ECO:0000256" key="4">
    <source>
        <dbReference type="ARBA" id="ARBA00023136"/>
    </source>
</evidence>
<feature type="transmembrane region" description="Helical" evidence="5">
    <location>
        <begin position="138"/>
        <end position="156"/>
    </location>
</feature>
<reference evidence="6" key="2">
    <citation type="submission" date="2025-09" db="UniProtKB">
        <authorList>
            <consortium name="Ensembl"/>
        </authorList>
    </citation>
    <scope>IDENTIFICATION</scope>
</reference>
<dbReference type="OMA" id="QRFGFRC"/>
<dbReference type="GO" id="GO:0005783">
    <property type="term" value="C:endoplasmic reticulum"/>
    <property type="evidence" value="ECO:0007669"/>
    <property type="project" value="Ensembl"/>
</dbReference>
<evidence type="ECO:0000256" key="1">
    <source>
        <dbReference type="ARBA" id="ARBA00004141"/>
    </source>
</evidence>
<keyword evidence="3 5" id="KW-1133">Transmembrane helix</keyword>
<dbReference type="GO" id="GO:0005886">
    <property type="term" value="C:plasma membrane"/>
    <property type="evidence" value="ECO:0007669"/>
    <property type="project" value="Ensembl"/>
</dbReference>
<keyword evidence="2 5" id="KW-0812">Transmembrane</keyword>
<dbReference type="OrthoDB" id="9894770at2759"/>
<dbReference type="PANTHER" id="PTHR21191">
    <property type="entry name" value="AQUAPORIN"/>
    <property type="match status" value="1"/>
</dbReference>
<dbReference type="Proteomes" id="UP000694559">
    <property type="component" value="Unplaced"/>
</dbReference>
<dbReference type="GO" id="GO:0140070">
    <property type="term" value="F:hydrogen peroxide channel activity"/>
    <property type="evidence" value="ECO:0007669"/>
    <property type="project" value="Ensembl"/>
</dbReference>
<dbReference type="GO" id="GO:0015254">
    <property type="term" value="F:glycerol channel activity"/>
    <property type="evidence" value="ECO:0007669"/>
    <property type="project" value="Ensembl"/>
</dbReference>
<gene>
    <name evidence="6" type="primary">AQP11</name>
</gene>
<sequence>SFLSSPAAMNTDDALISLLVMAGIILLVGACRQLAYRGLRRTTNWFNFAQELTATFQICVALWLTYIFTVLHGWTLAGSVGNPASSIQQFYKGQLGSAAWCLQTGALALIWMLGFTTGHSRALPDICSNPIQTTISNAFGLEFLFSFLLHLTLLQFQAMSPTMKVHLVALLITSFVYAGGHLTGAVFNPALAFSLHGSCFIDQFWNYLVVYCIAPCAGEGFFYFHIWTDKDP</sequence>
<evidence type="ECO:0000256" key="5">
    <source>
        <dbReference type="SAM" id="Phobius"/>
    </source>
</evidence>
<evidence type="ECO:0000313" key="6">
    <source>
        <dbReference type="Ensembl" id="ENSNNAP00000013061.1"/>
    </source>
</evidence>
<keyword evidence="4 5" id="KW-0472">Membrane</keyword>
<feature type="transmembrane region" description="Helical" evidence="5">
    <location>
        <begin position="97"/>
        <end position="117"/>
    </location>
</feature>
<dbReference type="GeneTree" id="ENSGT00530000063816"/>
<accession>A0A8C7DXZ3</accession>
<dbReference type="GO" id="GO:0008284">
    <property type="term" value="P:positive regulation of cell population proliferation"/>
    <property type="evidence" value="ECO:0007669"/>
    <property type="project" value="Ensembl"/>
</dbReference>
<reference evidence="6" key="1">
    <citation type="submission" date="2025-08" db="UniProtKB">
        <authorList>
            <consortium name="Ensembl"/>
        </authorList>
    </citation>
    <scope>IDENTIFICATION</scope>
</reference>
<dbReference type="Gene3D" id="1.20.1080.10">
    <property type="entry name" value="Glycerol uptake facilitator protein"/>
    <property type="match status" value="1"/>
</dbReference>
<feature type="transmembrane region" description="Helical" evidence="5">
    <location>
        <begin position="204"/>
        <end position="226"/>
    </location>
</feature>
<proteinExistence type="predicted"/>
<feature type="transmembrane region" description="Helical" evidence="5">
    <location>
        <begin position="168"/>
        <end position="192"/>
    </location>
</feature>
<evidence type="ECO:0000313" key="7">
    <source>
        <dbReference type="Proteomes" id="UP000694559"/>
    </source>
</evidence>
<name>A0A8C7DXZ3_NAJNA</name>
<dbReference type="InterPro" id="IPR051883">
    <property type="entry name" value="AQP11/12_channel"/>
</dbReference>
<keyword evidence="7" id="KW-1185">Reference proteome</keyword>
<dbReference type="GO" id="GO:0015250">
    <property type="term" value="F:water channel activity"/>
    <property type="evidence" value="ECO:0007669"/>
    <property type="project" value="Ensembl"/>
</dbReference>